<gene>
    <name evidence="1" type="ORF">HaLaN_26494</name>
</gene>
<evidence type="ECO:0000313" key="2">
    <source>
        <dbReference type="Proteomes" id="UP000485058"/>
    </source>
</evidence>
<dbReference type="EMBL" id="BLLF01003731">
    <property type="protein sequence ID" value="GFH28073.1"/>
    <property type="molecule type" value="Genomic_DNA"/>
</dbReference>
<dbReference type="AlphaFoldDB" id="A0A6A0A6E7"/>
<dbReference type="Proteomes" id="UP000485058">
    <property type="component" value="Unassembled WGS sequence"/>
</dbReference>
<sequence>MGAACGRDALADAQETYNDAALRDQERADAAREAAQATALVTGGLAHSSTVMYSFQQPTRLKLVLVDVDDVESSAHVDPATCDQLGSLEFDLVEVVTQPNRQLSRALSKAYHPEVDSQVPGQGWRAQRSWCRPWAPGMHQAC</sequence>
<reference evidence="1 2" key="1">
    <citation type="submission" date="2020-02" db="EMBL/GenBank/DDBJ databases">
        <title>Draft genome sequence of Haematococcus lacustris strain NIES-144.</title>
        <authorList>
            <person name="Morimoto D."/>
            <person name="Nakagawa S."/>
            <person name="Yoshida T."/>
            <person name="Sawayama S."/>
        </authorList>
    </citation>
    <scope>NUCLEOTIDE SEQUENCE [LARGE SCALE GENOMIC DNA]</scope>
    <source>
        <strain evidence="1 2">NIES-144</strain>
    </source>
</reference>
<name>A0A6A0A6E7_HAELA</name>
<organism evidence="1 2">
    <name type="scientific">Haematococcus lacustris</name>
    <name type="common">Green alga</name>
    <name type="synonym">Haematococcus pluvialis</name>
    <dbReference type="NCBI Taxonomy" id="44745"/>
    <lineage>
        <taxon>Eukaryota</taxon>
        <taxon>Viridiplantae</taxon>
        <taxon>Chlorophyta</taxon>
        <taxon>core chlorophytes</taxon>
        <taxon>Chlorophyceae</taxon>
        <taxon>CS clade</taxon>
        <taxon>Chlamydomonadales</taxon>
        <taxon>Haematococcaceae</taxon>
        <taxon>Haematococcus</taxon>
    </lineage>
</organism>
<keyword evidence="2" id="KW-1185">Reference proteome</keyword>
<accession>A0A6A0A6E7</accession>
<comment type="caution">
    <text evidence="1">The sequence shown here is derived from an EMBL/GenBank/DDBJ whole genome shotgun (WGS) entry which is preliminary data.</text>
</comment>
<protein>
    <submittedName>
        <fullName evidence="1">C2 domain-containing protein</fullName>
    </submittedName>
</protein>
<evidence type="ECO:0000313" key="1">
    <source>
        <dbReference type="EMBL" id="GFH28073.1"/>
    </source>
</evidence>
<proteinExistence type="predicted"/>